<evidence type="ECO:0000313" key="2">
    <source>
        <dbReference type="EMBL" id="MVA56685.1"/>
    </source>
</evidence>
<keyword evidence="1" id="KW-1133">Transmembrane helix</keyword>
<proteinExistence type="predicted"/>
<evidence type="ECO:0000256" key="1">
    <source>
        <dbReference type="SAM" id="Phobius"/>
    </source>
</evidence>
<dbReference type="EMBL" id="WPHU01000004">
    <property type="protein sequence ID" value="MVA56685.1"/>
    <property type="molecule type" value="Genomic_DNA"/>
</dbReference>
<feature type="transmembrane region" description="Helical" evidence="1">
    <location>
        <begin position="24"/>
        <end position="42"/>
    </location>
</feature>
<dbReference type="AlphaFoldDB" id="A0A7K1RFA2"/>
<feature type="transmembrane region" description="Helical" evidence="1">
    <location>
        <begin position="289"/>
        <end position="310"/>
    </location>
</feature>
<protein>
    <submittedName>
        <fullName evidence="2">Uncharacterized protein</fullName>
    </submittedName>
</protein>
<accession>A0A7K1RFA2</accession>
<sequence length="363" mass="40197">MTPTLHLPNRPFSLASDAISIPRAYFWSPPIILALATFLLFWEGPGVYRDFLISQNPVVVDDGDIQDGQCTTRKAILTDCKARLVYNVNGQSYDTKVEVMFVDFHVGDYETALVISADHPELATISLGLDKLWNRIITLAIFTLALGGLGIGMIFLALRILRVKSQLRRPALLQPVPVEITAFDRKSNILSVTYNDKVASDKTGRSAYTRMAQGAEPLIVGEANGNLLGLAVRHGNTALPVLLDDRLQRFALTDDERTAALAPFVNHASIEGTPVIQAQKKTMSAWKGLQIFFVTLLLLIVGMFGFWLWYVTTSPTQFQSPGMDINNMMPAPLNRWGCDQLNKRFGQDRAPFGCAAADHTSWK</sequence>
<evidence type="ECO:0000313" key="3">
    <source>
        <dbReference type="Proteomes" id="UP000440716"/>
    </source>
</evidence>
<gene>
    <name evidence="2" type="ORF">GOZ88_11230</name>
</gene>
<name>A0A7K1RFA2_AGRVI</name>
<organism evidence="2 3">
    <name type="scientific">Agrobacterium vitis</name>
    <name type="common">Rhizobium vitis</name>
    <dbReference type="NCBI Taxonomy" id="373"/>
    <lineage>
        <taxon>Bacteria</taxon>
        <taxon>Pseudomonadati</taxon>
        <taxon>Pseudomonadota</taxon>
        <taxon>Alphaproteobacteria</taxon>
        <taxon>Hyphomicrobiales</taxon>
        <taxon>Rhizobiaceae</taxon>
        <taxon>Rhizobium/Agrobacterium group</taxon>
        <taxon>Agrobacterium</taxon>
    </lineage>
</organism>
<dbReference type="Proteomes" id="UP000440716">
    <property type="component" value="Unassembled WGS sequence"/>
</dbReference>
<keyword evidence="1" id="KW-0812">Transmembrane</keyword>
<keyword evidence="1" id="KW-0472">Membrane</keyword>
<reference evidence="2 3" key="1">
    <citation type="submission" date="2019-12" db="EMBL/GenBank/DDBJ databases">
        <title>Whole-genome sequencing of Allorhizobium vitis.</title>
        <authorList>
            <person name="Gan H.M."/>
            <person name="Szegedi E."/>
            <person name="Burr T."/>
            <person name="Savka M.A."/>
        </authorList>
    </citation>
    <scope>NUCLEOTIDE SEQUENCE [LARGE SCALE GENOMIC DNA]</scope>
    <source>
        <strain evidence="2 3">CG415</strain>
    </source>
</reference>
<feature type="transmembrane region" description="Helical" evidence="1">
    <location>
        <begin position="136"/>
        <end position="161"/>
    </location>
</feature>
<comment type="caution">
    <text evidence="2">The sequence shown here is derived from an EMBL/GenBank/DDBJ whole genome shotgun (WGS) entry which is preliminary data.</text>
</comment>
<dbReference type="RefSeq" id="WP_156591190.1">
    <property type="nucleotide sequence ID" value="NZ_WPHU01000004.1"/>
</dbReference>